<dbReference type="SUPFAM" id="SSF117396">
    <property type="entry name" value="TM1631-like"/>
    <property type="match status" value="1"/>
</dbReference>
<dbReference type="EMBL" id="CP003053">
    <property type="protein sequence ID" value="AFM14941.1"/>
    <property type="molecule type" value="Genomic_DNA"/>
</dbReference>
<dbReference type="AlphaFoldDB" id="I4BCD4"/>
<dbReference type="PANTHER" id="PTHR30348:SF4">
    <property type="entry name" value="DUF72 DOMAIN-CONTAINING PROTEIN"/>
    <property type="match status" value="1"/>
</dbReference>
<dbReference type="OrthoDB" id="9780310at2"/>
<dbReference type="InterPro" id="IPR036520">
    <property type="entry name" value="UPF0759_sf"/>
</dbReference>
<dbReference type="KEGG" id="mcb:Mycch_0115"/>
<dbReference type="Pfam" id="PF01904">
    <property type="entry name" value="DUF72"/>
    <property type="match status" value="1"/>
</dbReference>
<keyword evidence="2" id="KW-1185">Reference proteome</keyword>
<protein>
    <recommendedName>
        <fullName evidence="3">Sensor histidine kinase</fullName>
    </recommendedName>
</protein>
<name>I4BCD4_MYCCN</name>
<reference evidence="1 2" key="1">
    <citation type="submission" date="2012-06" db="EMBL/GenBank/DDBJ databases">
        <title>Complete sequence of chromosome of Mycobacterium chubuense NBB4.</title>
        <authorList>
            <consortium name="US DOE Joint Genome Institute"/>
            <person name="Lucas S."/>
            <person name="Han J."/>
            <person name="Lapidus A."/>
            <person name="Cheng J.-F."/>
            <person name="Goodwin L."/>
            <person name="Pitluck S."/>
            <person name="Peters L."/>
            <person name="Mikhailova N."/>
            <person name="Teshima H."/>
            <person name="Detter J.C."/>
            <person name="Han C."/>
            <person name="Tapia R."/>
            <person name="Land M."/>
            <person name="Hauser L."/>
            <person name="Kyrpides N."/>
            <person name="Ivanova N."/>
            <person name="Pagani I."/>
            <person name="Mattes T."/>
            <person name="Holmes A."/>
            <person name="Rutledge P."/>
            <person name="Paulsen I."/>
            <person name="Coleman N."/>
            <person name="Woyke T."/>
        </authorList>
    </citation>
    <scope>NUCLEOTIDE SEQUENCE [LARGE SCALE GENOMIC DNA]</scope>
    <source>
        <strain evidence="1 2">NBB4</strain>
    </source>
</reference>
<gene>
    <name evidence="1" type="ordered locus">Mycch_0115</name>
</gene>
<dbReference type="PANTHER" id="PTHR30348">
    <property type="entry name" value="UNCHARACTERIZED PROTEIN YECE"/>
    <property type="match status" value="1"/>
</dbReference>
<dbReference type="eggNOG" id="COG1801">
    <property type="taxonomic scope" value="Bacteria"/>
</dbReference>
<dbReference type="Proteomes" id="UP000006057">
    <property type="component" value="Chromosome"/>
</dbReference>
<dbReference type="Gene3D" id="3.20.20.410">
    <property type="entry name" value="Protein of unknown function UPF0759"/>
    <property type="match status" value="1"/>
</dbReference>
<dbReference type="PATRIC" id="fig|710421.3.peg.108"/>
<evidence type="ECO:0008006" key="3">
    <source>
        <dbReference type="Google" id="ProtNLM"/>
    </source>
</evidence>
<organism evidence="1 2">
    <name type="scientific">Mycolicibacterium chubuense (strain NBB4)</name>
    <name type="common">Mycobacterium chubuense</name>
    <dbReference type="NCBI Taxonomy" id="710421"/>
    <lineage>
        <taxon>Bacteria</taxon>
        <taxon>Bacillati</taxon>
        <taxon>Actinomycetota</taxon>
        <taxon>Actinomycetes</taxon>
        <taxon>Mycobacteriales</taxon>
        <taxon>Mycobacteriaceae</taxon>
        <taxon>Mycolicibacterium</taxon>
    </lineage>
</organism>
<dbReference type="HOGENOM" id="CLU_046519_1_1_11"/>
<proteinExistence type="predicted"/>
<sequence length="245" mass="27622">MTIRIGTSGWSYNHWSGVLYERGLPSGQRLARYAAEFDTVELNGSFYRWPSDEWFARWRDQLPPGFVMAVKAARGLTHARRLRSPEVWIERMHRGWAVLGDRAGPLLVQLHPAFERDEVSSARLGDFLAAMPAEIPVAVEFRHPSWDDAAVYDLLEKHGAAYVVMSGAGLPCVLKATATFVYVRLHGPDPGALYGGSYSSDDLRWWAERIREWDAQGRDVLAFFNNDLGGNAVRNARELRSNLFG</sequence>
<dbReference type="InterPro" id="IPR002763">
    <property type="entry name" value="DUF72"/>
</dbReference>
<accession>I4BCD4</accession>
<dbReference type="RefSeq" id="WP_014813433.1">
    <property type="nucleotide sequence ID" value="NC_018027.1"/>
</dbReference>
<evidence type="ECO:0000313" key="2">
    <source>
        <dbReference type="Proteomes" id="UP000006057"/>
    </source>
</evidence>
<evidence type="ECO:0000313" key="1">
    <source>
        <dbReference type="EMBL" id="AFM14941.1"/>
    </source>
</evidence>
<dbReference type="STRING" id="710421.Mycch_0115"/>